<evidence type="ECO:0000256" key="1">
    <source>
        <dbReference type="SAM" id="SignalP"/>
    </source>
</evidence>
<reference evidence="2" key="1">
    <citation type="journal article" date="2020" name="mSystems">
        <title>Genome- and Community-Level Interaction Insights into Carbon Utilization and Element Cycling Functions of Hydrothermarchaeota in Hydrothermal Sediment.</title>
        <authorList>
            <person name="Zhou Z."/>
            <person name="Liu Y."/>
            <person name="Xu W."/>
            <person name="Pan J."/>
            <person name="Luo Z.H."/>
            <person name="Li M."/>
        </authorList>
    </citation>
    <scope>NUCLEOTIDE SEQUENCE [LARGE SCALE GENOMIC DNA]</scope>
    <source>
        <strain evidence="2">HyVt-493</strain>
    </source>
</reference>
<protein>
    <recommendedName>
        <fullName evidence="3">Lipoprotein</fullName>
    </recommendedName>
</protein>
<accession>A0A7V2T2T2</accession>
<dbReference type="PROSITE" id="PS51257">
    <property type="entry name" value="PROKAR_LIPOPROTEIN"/>
    <property type="match status" value="1"/>
</dbReference>
<feature type="chain" id="PRO_5031572426" description="Lipoprotein" evidence="1">
    <location>
        <begin position="24"/>
        <end position="160"/>
    </location>
</feature>
<dbReference type="Proteomes" id="UP000885750">
    <property type="component" value="Unassembled WGS sequence"/>
</dbReference>
<name>A0A7V2T2T2_LEUMU</name>
<sequence>MVISKILPLFFIFLFACSSPSKNEDLFFSLKGEIKPNNPYELIFTLKNLSNHTMEIYKHNFFTVFLGLDAKIKKEYLFQAVALATSDETIILKENGVYRKAFELESTFIHIVKRAKNNAITVTWDTTIVPRSVDGKELHHSDTTYRQRFIGKVIIPRQLN</sequence>
<dbReference type="EMBL" id="DRMS01000223">
    <property type="protein sequence ID" value="HFC92323.1"/>
    <property type="molecule type" value="Genomic_DNA"/>
</dbReference>
<organism evidence="2">
    <name type="scientific">Leucothrix mucor</name>
    <dbReference type="NCBI Taxonomy" id="45248"/>
    <lineage>
        <taxon>Bacteria</taxon>
        <taxon>Pseudomonadati</taxon>
        <taxon>Pseudomonadota</taxon>
        <taxon>Gammaproteobacteria</taxon>
        <taxon>Thiotrichales</taxon>
        <taxon>Thiotrichaceae</taxon>
        <taxon>Leucothrix</taxon>
    </lineage>
</organism>
<comment type="caution">
    <text evidence="2">The sequence shown here is derived from an EMBL/GenBank/DDBJ whole genome shotgun (WGS) entry which is preliminary data.</text>
</comment>
<gene>
    <name evidence="2" type="ORF">ENJ51_05865</name>
</gene>
<evidence type="ECO:0008006" key="3">
    <source>
        <dbReference type="Google" id="ProtNLM"/>
    </source>
</evidence>
<keyword evidence="1" id="KW-0732">Signal</keyword>
<feature type="signal peptide" evidence="1">
    <location>
        <begin position="1"/>
        <end position="23"/>
    </location>
</feature>
<proteinExistence type="predicted"/>
<evidence type="ECO:0000313" key="2">
    <source>
        <dbReference type="EMBL" id="HFC92323.1"/>
    </source>
</evidence>
<dbReference type="AlphaFoldDB" id="A0A7V2T2T2"/>